<dbReference type="InterPro" id="IPR053772">
    <property type="entry name" value="At1g61320/At1g61330-like"/>
</dbReference>
<evidence type="ECO:0000259" key="2">
    <source>
        <dbReference type="Pfam" id="PF00646"/>
    </source>
</evidence>
<evidence type="ECO:0000313" key="5">
    <source>
        <dbReference type="Proteomes" id="UP000019116"/>
    </source>
</evidence>
<dbReference type="GeneID" id="123102545"/>
<dbReference type="Gramene" id="TraesROB_scaffold_069583_01G000100.1">
    <property type="protein sequence ID" value="TraesROB_scaffold_069583_01G000100.1"/>
    <property type="gene ID" value="TraesROB_scaffold_069583_01G000100"/>
</dbReference>
<evidence type="ECO:0000259" key="3">
    <source>
        <dbReference type="Pfam" id="PF23622"/>
    </source>
</evidence>
<dbReference type="Gramene" id="TraesJUL5A03G02620120.1">
    <property type="protein sequence ID" value="TraesJUL5A03G02620120.1"/>
    <property type="gene ID" value="TraesJUL5A03G02620120"/>
</dbReference>
<evidence type="ECO:0000256" key="1">
    <source>
        <dbReference type="SAM" id="MobiDB-lite"/>
    </source>
</evidence>
<dbReference type="Gramene" id="TraesSYM5A03G02628770.1">
    <property type="protein sequence ID" value="TraesSYM5A03G02628770.1"/>
    <property type="gene ID" value="TraesSYM5A03G02628770"/>
</dbReference>
<dbReference type="OMA" id="DVRGPCS"/>
<sequence length="533" mass="60300">MLALKRLMNSQQRERRRRRRLQARDGSITSTSKRDDWLLCREDGKSLLCGKRLRDSVSNLPQDIWCHIHSLMPMQDSARSACVSHAFLDSWRHHPNLILNKKTLGLEQNACGKGDMARAFTSKVDQILKNHSHTATKILKLDMFDCHDFYISCLNNWLEIAITPGIEKLVLFLPSGYQEVYTFPCSRLFGQNGSSLRYLHLNYCTFRPTVGFGFLRSLTKLYLRNVRITGGELGCLLSNSLALQRLELRYCSEIICLKIPCVLERLSCLTVSACNALQIVESNAPNLSTFNFDGDIVQRSLRQPLQVKDLYMICPNESNLLCYAITKLPYVVSNIEDLRLSSISGERVNTPMPAAKFLHLKFLEIYLDGDLSPGYDYLSLVSFLDASPALETFIFRVDQDEMLFDSISGGALQMRKMPEHKHDSLKNVKILGFCSAKSMVELTCHILENATSLECITLDTIYDAEDEDFVGRCSETSAWRSGKCSPQTSEMMLESNKALIAIEGYIVRKVPSTVKLNVRGACSRCHTPELILS</sequence>
<dbReference type="Proteomes" id="UP000019116">
    <property type="component" value="Chromosome 5A"/>
</dbReference>
<feature type="domain" description="At1g61320/AtMIF1 LRR" evidence="3">
    <location>
        <begin position="127"/>
        <end position="523"/>
    </location>
</feature>
<dbReference type="InterPro" id="IPR001810">
    <property type="entry name" value="F-box_dom"/>
</dbReference>
<accession>A0A3B6KDW9</accession>
<dbReference type="PANTHER" id="PTHR34145:SF8">
    <property type="entry name" value="OS05G0538250 PROTEIN"/>
    <property type="match status" value="1"/>
</dbReference>
<evidence type="ECO:0000313" key="4">
    <source>
        <dbReference type="EnsemblPlants" id="TraesCS5A02G085700.1"/>
    </source>
</evidence>
<dbReference type="RefSeq" id="XP_044379869.1">
    <property type="nucleotide sequence ID" value="XM_044523934.1"/>
</dbReference>
<dbReference type="Pfam" id="PF00646">
    <property type="entry name" value="F-box"/>
    <property type="match status" value="1"/>
</dbReference>
<dbReference type="KEGG" id="taes:123102545"/>
<dbReference type="Gramene" id="TraesNOR5A03G02620170.1">
    <property type="protein sequence ID" value="TraesNOR5A03G02620170.1"/>
    <property type="gene ID" value="TraesNOR5A03G02620170"/>
</dbReference>
<dbReference type="SUPFAM" id="SSF52058">
    <property type="entry name" value="L domain-like"/>
    <property type="match status" value="1"/>
</dbReference>
<dbReference type="Gramene" id="TraesNOR5A03G02620170.2">
    <property type="protein sequence ID" value="TraesNOR5A03G02620170.2"/>
    <property type="gene ID" value="TraesNOR5A03G02620170"/>
</dbReference>
<dbReference type="Gramene" id="TraesCS5A03G0215800.1">
    <property type="protein sequence ID" value="TraesCS5A03G0215800.1.CDS"/>
    <property type="gene ID" value="TraesCS5A03G0215800"/>
</dbReference>
<dbReference type="Gramene" id="TraesSYM5A03G02628770.3">
    <property type="protein sequence ID" value="TraesSYM5A03G02628770.3"/>
    <property type="gene ID" value="TraesSYM5A03G02628770"/>
</dbReference>
<feature type="domain" description="F-box" evidence="2">
    <location>
        <begin position="58"/>
        <end position="96"/>
    </location>
</feature>
<dbReference type="InterPro" id="IPR055357">
    <property type="entry name" value="LRR_At1g61320_AtMIF1"/>
</dbReference>
<dbReference type="Gramene" id="TraesCAD_scaffold_095702_01G000100.1">
    <property type="protein sequence ID" value="TraesCAD_scaffold_095702_01G000100.1"/>
    <property type="gene ID" value="TraesCAD_scaffold_095702_01G000100"/>
</dbReference>
<dbReference type="Gramene" id="TraesSTA5A03G02590730.1">
    <property type="protein sequence ID" value="TraesSTA5A03G02590730.1"/>
    <property type="gene ID" value="TraesSTA5A03G02590730"/>
</dbReference>
<dbReference type="Gramene" id="TraesCS5A02G085700.1">
    <property type="protein sequence ID" value="TraesCS5A02G085700.1"/>
    <property type="gene ID" value="TraesCS5A02G085700"/>
</dbReference>
<dbReference type="Gramene" id="TraesPARA_EIv1.0_1605920.1">
    <property type="protein sequence ID" value="TraesPARA_EIv1.0_1605920.1.CDS"/>
    <property type="gene ID" value="TraesPARA_EIv1.0_1605920"/>
</dbReference>
<dbReference type="SUPFAM" id="SSF81383">
    <property type="entry name" value="F-box domain"/>
    <property type="match status" value="1"/>
</dbReference>
<dbReference type="AlphaFoldDB" id="A0A3B6KDW9"/>
<dbReference type="Gramene" id="TraesARI5A03G02641430.2">
    <property type="protein sequence ID" value="TraesARI5A03G02641430.2"/>
    <property type="gene ID" value="TraesARI5A03G02641430"/>
</dbReference>
<dbReference type="Gramene" id="TraesJUL5A03G02620120.2">
    <property type="protein sequence ID" value="TraesJUL5A03G02620120.2"/>
    <property type="gene ID" value="TraesJUL5A03G02620120"/>
</dbReference>
<dbReference type="PANTHER" id="PTHR34145">
    <property type="entry name" value="OS02G0105600 PROTEIN"/>
    <property type="match status" value="1"/>
</dbReference>
<dbReference type="EnsemblPlants" id="TraesCS5A02G085700.1">
    <property type="protein sequence ID" value="TraesCS5A02G085700.1"/>
    <property type="gene ID" value="TraesCS5A02G085700"/>
</dbReference>
<dbReference type="Gramene" id="TraesCLE_scaffold_104785_01G000100.1">
    <property type="protein sequence ID" value="TraesCLE_scaffold_104785_01G000100.1"/>
    <property type="gene ID" value="TraesCLE_scaffold_104785_01G000100"/>
</dbReference>
<feature type="region of interest" description="Disordered" evidence="1">
    <location>
        <begin position="1"/>
        <end position="27"/>
    </location>
</feature>
<gene>
    <name evidence="4" type="primary">LOC123102545</name>
</gene>
<dbReference type="Gramene" id="TraesLDM5A03G02603860.1">
    <property type="protein sequence ID" value="TraesLDM5A03G02603860.1"/>
    <property type="gene ID" value="TraesLDM5A03G02603860"/>
</dbReference>
<dbReference type="RefSeq" id="XP_044379871.1">
    <property type="nucleotide sequence ID" value="XM_044523936.1"/>
</dbReference>
<name>A0A3B6KDW9_WHEAT</name>
<dbReference type="Gramene" id="TraesLDM5A03G02603860.2">
    <property type="protein sequence ID" value="TraesLDM5A03G02603860.2"/>
    <property type="gene ID" value="TraesLDM5A03G02603860"/>
</dbReference>
<dbReference type="STRING" id="4565.A0A3B6KDW9"/>
<protein>
    <submittedName>
        <fullName evidence="4">Uncharacterized protein</fullName>
    </submittedName>
</protein>
<dbReference type="InterPro" id="IPR036047">
    <property type="entry name" value="F-box-like_dom_sf"/>
</dbReference>
<proteinExistence type="predicted"/>
<dbReference type="Gramene" id="TraesRN5A0100222700.1">
    <property type="protein sequence ID" value="TraesRN5A0100222700.1"/>
    <property type="gene ID" value="TraesRN5A0100222700"/>
</dbReference>
<reference evidence="4" key="1">
    <citation type="submission" date="2018-08" db="EMBL/GenBank/DDBJ databases">
        <authorList>
            <person name="Rossello M."/>
        </authorList>
    </citation>
    <scope>NUCLEOTIDE SEQUENCE [LARGE SCALE GENOMIC DNA]</scope>
    <source>
        <strain evidence="4">cv. Chinese Spring</strain>
    </source>
</reference>
<reference evidence="4" key="2">
    <citation type="submission" date="2018-10" db="UniProtKB">
        <authorList>
            <consortium name="EnsemblPlants"/>
        </authorList>
    </citation>
    <scope>IDENTIFICATION</scope>
</reference>
<dbReference type="Gramene" id="TraesMAC5A03G02598470.1">
    <property type="protein sequence ID" value="TraesMAC5A03G02598470.1"/>
    <property type="gene ID" value="TraesMAC5A03G02598470"/>
</dbReference>
<dbReference type="InterPro" id="IPR032675">
    <property type="entry name" value="LRR_dom_sf"/>
</dbReference>
<dbReference type="Gene3D" id="3.80.10.10">
    <property type="entry name" value="Ribonuclease Inhibitor"/>
    <property type="match status" value="1"/>
</dbReference>
<dbReference type="Gramene" id="TraesJUL5A03G02620120.3">
    <property type="protein sequence ID" value="TraesJUL5A03G02620120.3"/>
    <property type="gene ID" value="TraesJUL5A03G02620120"/>
</dbReference>
<dbReference type="Pfam" id="PF23622">
    <property type="entry name" value="LRR_At1g61320_AtMIF1"/>
    <property type="match status" value="1"/>
</dbReference>
<dbReference type="Gramene" id="TraesJAG5A03G02601730.1">
    <property type="protein sequence ID" value="TraesJAG5A03G02601730.1"/>
    <property type="gene ID" value="TraesJAG5A03G02601730"/>
</dbReference>
<organism evidence="4">
    <name type="scientific">Triticum aestivum</name>
    <name type="common">Wheat</name>
    <dbReference type="NCBI Taxonomy" id="4565"/>
    <lineage>
        <taxon>Eukaryota</taxon>
        <taxon>Viridiplantae</taxon>
        <taxon>Streptophyta</taxon>
        <taxon>Embryophyta</taxon>
        <taxon>Tracheophyta</taxon>
        <taxon>Spermatophyta</taxon>
        <taxon>Magnoliopsida</taxon>
        <taxon>Liliopsida</taxon>
        <taxon>Poales</taxon>
        <taxon>Poaceae</taxon>
        <taxon>BOP clade</taxon>
        <taxon>Pooideae</taxon>
        <taxon>Triticodae</taxon>
        <taxon>Triticeae</taxon>
        <taxon>Triticinae</taxon>
        <taxon>Triticum</taxon>
    </lineage>
</organism>
<dbReference type="RefSeq" id="XP_044379870.1">
    <property type="nucleotide sequence ID" value="XM_044523935.1"/>
</dbReference>
<keyword evidence="5" id="KW-1185">Reference proteome</keyword>
<dbReference type="OrthoDB" id="651151at2759"/>
<dbReference type="Gramene" id="TraesARI5A03G02641430.1">
    <property type="protein sequence ID" value="TraesARI5A03G02641430.1"/>
    <property type="gene ID" value="TraesARI5A03G02641430"/>
</dbReference>